<evidence type="ECO:0000313" key="3">
    <source>
        <dbReference type="Proteomes" id="UP000291343"/>
    </source>
</evidence>
<dbReference type="Proteomes" id="UP000291343">
    <property type="component" value="Unassembled WGS sequence"/>
</dbReference>
<evidence type="ECO:0000313" key="1">
    <source>
        <dbReference type="EMBL" id="RZF42730.1"/>
    </source>
</evidence>
<proteinExistence type="predicted"/>
<gene>
    <name evidence="2" type="ORF">LSTR_LSTR002018</name>
    <name evidence="1" type="ORF">LSTR_LSTR014861</name>
</gene>
<reference evidence="2 3" key="1">
    <citation type="journal article" date="2017" name="Gigascience">
        <title>Genome sequence of the small brown planthopper, Laodelphax striatellus.</title>
        <authorList>
            <person name="Zhu J."/>
            <person name="Jiang F."/>
            <person name="Wang X."/>
            <person name="Yang P."/>
            <person name="Bao Y."/>
            <person name="Zhao W."/>
            <person name="Wang W."/>
            <person name="Lu H."/>
            <person name="Wang Q."/>
            <person name="Cui N."/>
            <person name="Li J."/>
            <person name="Chen X."/>
            <person name="Luo L."/>
            <person name="Yu J."/>
            <person name="Kang L."/>
            <person name="Cui F."/>
        </authorList>
    </citation>
    <scope>NUCLEOTIDE SEQUENCE [LARGE SCALE GENOMIC DNA]</scope>
    <source>
        <strain evidence="2">Lst14</strain>
        <tissue evidence="2">Whole body</tissue>
    </source>
</reference>
<organism evidence="2 3">
    <name type="scientific">Laodelphax striatellus</name>
    <name type="common">Small brown planthopper</name>
    <name type="synonym">Delphax striatella</name>
    <dbReference type="NCBI Taxonomy" id="195883"/>
    <lineage>
        <taxon>Eukaryota</taxon>
        <taxon>Metazoa</taxon>
        <taxon>Ecdysozoa</taxon>
        <taxon>Arthropoda</taxon>
        <taxon>Hexapoda</taxon>
        <taxon>Insecta</taxon>
        <taxon>Pterygota</taxon>
        <taxon>Neoptera</taxon>
        <taxon>Paraneoptera</taxon>
        <taxon>Hemiptera</taxon>
        <taxon>Auchenorrhyncha</taxon>
        <taxon>Fulgoroidea</taxon>
        <taxon>Delphacidae</taxon>
        <taxon>Criomorphinae</taxon>
        <taxon>Laodelphax</taxon>
    </lineage>
</organism>
<evidence type="ECO:0000313" key="2">
    <source>
        <dbReference type="EMBL" id="RZF45057.1"/>
    </source>
</evidence>
<keyword evidence="3" id="KW-1185">Reference proteome</keyword>
<sequence>MVVSVDKITHLIKAARELVRAGEENECVFVSRGGICERAHVQNSADESSCLEGLVMGAGWGGGTPRDVTRFGQKSIVSLSTPPFQAATAAGKPKTRTHTHALTFLFMLVQIHVR</sequence>
<dbReference type="AlphaFoldDB" id="A0A482XHA4"/>
<dbReference type="EMBL" id="QKKF02010000">
    <property type="protein sequence ID" value="RZF45057.1"/>
    <property type="molecule type" value="Genomic_DNA"/>
</dbReference>
<accession>A0A482XHA4</accession>
<reference evidence="2" key="2">
    <citation type="submission" date="2019-02" db="EMBL/GenBank/DDBJ databases">
        <authorList>
            <person name="Zhu J."/>
            <person name="Jiang F."/>
            <person name="Wang X."/>
            <person name="Yang P."/>
            <person name="Bao Y."/>
            <person name="Zhao W."/>
            <person name="Wang W."/>
            <person name="Lu H."/>
            <person name="Wang Q."/>
            <person name="Cui N."/>
            <person name="Li J."/>
            <person name="Chen X."/>
            <person name="Luo L."/>
            <person name="Yu J."/>
            <person name="Kang L."/>
            <person name="Cui F."/>
        </authorList>
    </citation>
    <scope>NUCLEOTIDE SEQUENCE</scope>
    <source>
        <strain evidence="2">Lst14</strain>
        <tissue evidence="2">Whole body</tissue>
    </source>
</reference>
<protein>
    <submittedName>
        <fullName evidence="2">Uncharacterized protein</fullName>
    </submittedName>
</protein>
<dbReference type="EMBL" id="QKKF02014546">
    <property type="protein sequence ID" value="RZF42730.1"/>
    <property type="molecule type" value="Genomic_DNA"/>
</dbReference>
<name>A0A482XHA4_LAOST</name>
<dbReference type="InParanoid" id="A0A482XHA4"/>
<comment type="caution">
    <text evidence="2">The sequence shown here is derived from an EMBL/GenBank/DDBJ whole genome shotgun (WGS) entry which is preliminary data.</text>
</comment>